<sequence length="84" mass="9103">MSARCAAARRARRRIARIADRVSPIGYRASGRGRMRAALPPRVAPYVAVCRRMLAYVGVCCRASPLCIAAYRPGGHASCLSRLS</sequence>
<dbReference type="AlphaFoldDB" id="A0A0E1VT95"/>
<dbReference type="HOGENOM" id="CLU_2631376_0_0_4"/>
<gene>
    <name evidence="1" type="ORF">BURPS1710A_A0168</name>
</gene>
<protein>
    <submittedName>
        <fullName evidence="1">Uncharacterized protein</fullName>
    </submittedName>
</protein>
<name>A0A0E1VT95_BURPE</name>
<proteinExistence type="predicted"/>
<organism evidence="1">
    <name type="scientific">Burkholderia pseudomallei 1710a</name>
    <dbReference type="NCBI Taxonomy" id="320371"/>
    <lineage>
        <taxon>Bacteria</taxon>
        <taxon>Pseudomonadati</taxon>
        <taxon>Pseudomonadota</taxon>
        <taxon>Betaproteobacteria</taxon>
        <taxon>Burkholderiales</taxon>
        <taxon>Burkholderiaceae</taxon>
        <taxon>Burkholderia</taxon>
        <taxon>pseudomallei group</taxon>
    </lineage>
</organism>
<reference evidence="1" key="1">
    <citation type="submission" date="2009-05" db="EMBL/GenBank/DDBJ databases">
        <authorList>
            <person name="Harkins D.M."/>
            <person name="DeShazer D."/>
            <person name="Woods D.E."/>
            <person name="Brinkac L.M."/>
            <person name="Brown K.A."/>
            <person name="Hung G.C."/>
            <person name="Tuanyok A."/>
            <person name="Zhang B."/>
            <person name="Nierman W.C."/>
        </authorList>
    </citation>
    <scope>NUCLEOTIDE SEQUENCE [LARGE SCALE GENOMIC DNA]</scope>
    <source>
        <strain evidence="1">1710a</strain>
    </source>
</reference>
<dbReference type="EMBL" id="CM000833">
    <property type="protein sequence ID" value="EET03211.1"/>
    <property type="molecule type" value="Genomic_DNA"/>
</dbReference>
<dbReference type="Proteomes" id="UP000001812">
    <property type="component" value="Chromosome II"/>
</dbReference>
<accession>A0A0E1VT95</accession>
<evidence type="ECO:0000313" key="1">
    <source>
        <dbReference type="EMBL" id="EET03211.1"/>
    </source>
</evidence>